<organism evidence="17 18">
    <name type="scientific">Urochloa decumbens</name>
    <dbReference type="NCBI Taxonomy" id="240449"/>
    <lineage>
        <taxon>Eukaryota</taxon>
        <taxon>Viridiplantae</taxon>
        <taxon>Streptophyta</taxon>
        <taxon>Embryophyta</taxon>
        <taxon>Tracheophyta</taxon>
        <taxon>Spermatophyta</taxon>
        <taxon>Magnoliopsida</taxon>
        <taxon>Liliopsida</taxon>
        <taxon>Poales</taxon>
        <taxon>Poaceae</taxon>
        <taxon>PACMAD clade</taxon>
        <taxon>Panicoideae</taxon>
        <taxon>Panicodae</taxon>
        <taxon>Paniceae</taxon>
        <taxon>Melinidinae</taxon>
        <taxon>Urochloa</taxon>
    </lineage>
</organism>
<dbReference type="EC" id="1.3.1.104" evidence="12"/>
<evidence type="ECO:0000256" key="9">
    <source>
        <dbReference type="ARBA" id="ARBA00023098"/>
    </source>
</evidence>
<evidence type="ECO:0000256" key="10">
    <source>
        <dbReference type="ARBA" id="ARBA00023128"/>
    </source>
</evidence>
<dbReference type="EMBL" id="CAXIPR030005540">
    <property type="protein sequence ID" value="CAM0152141.1"/>
    <property type="molecule type" value="Genomic_DNA"/>
</dbReference>
<keyword evidence="7" id="KW-0809">Transit peptide</keyword>
<comment type="similarity">
    <text evidence="2">Belongs to the zinc-containing alcohol dehydrogenase family. Quinone oxidoreductase subfamily.</text>
</comment>
<sequence>MMAPPSRLLPILRRCRSLSSLASPASKAVVYDEHGAPEQVLRVADVAPVQLGERDVCVRMLAAPINPSDTNRIEGVYPVRPPLPGAVGGYEGVGQVHALGPAVTAPLSPGDWVIPSPPSFGTWQTYIVKHQSVWHKVRSDVPMEYAATITVNPLTALRMLQDFVQLNPGDAIVQNGATSIVGQCVIQLAKVHGIHTINVIRDRPGSEEAKDKLKQLGADEVFTESQLDMKNVKSLLGALPEPALGFNCVGGNSASLLLKFLRQGGTMVTYGGMSKRPVTAPTSYFIFKWMNSDKAEDCRTMIDYLLGLVHEGKLKYEMESIPFGEFSLALEKTLGKHGSQPKQVVRF</sequence>
<evidence type="ECO:0000313" key="18">
    <source>
        <dbReference type="Proteomes" id="UP001497457"/>
    </source>
</evidence>
<dbReference type="GO" id="GO:0005739">
    <property type="term" value="C:mitochondrion"/>
    <property type="evidence" value="ECO:0007669"/>
    <property type="project" value="UniProtKB-SubCell"/>
</dbReference>
<proteinExistence type="inferred from homology"/>
<keyword evidence="18" id="KW-1185">Reference proteome</keyword>
<dbReference type="PANTHER" id="PTHR43981">
    <property type="entry name" value="ENOYL-[ACYL-CARRIER-PROTEIN] REDUCTASE, MITOCHONDRIAL"/>
    <property type="match status" value="1"/>
</dbReference>
<keyword evidence="6" id="KW-0521">NADP</keyword>
<evidence type="ECO:0000256" key="1">
    <source>
        <dbReference type="ARBA" id="ARBA00004173"/>
    </source>
</evidence>
<dbReference type="Gene3D" id="3.40.50.720">
    <property type="entry name" value="NAD(P)-binding Rossmann-like Domain"/>
    <property type="match status" value="1"/>
</dbReference>
<dbReference type="InterPro" id="IPR036291">
    <property type="entry name" value="NAD(P)-bd_dom_sf"/>
</dbReference>
<evidence type="ECO:0000256" key="3">
    <source>
        <dbReference type="ARBA" id="ARBA00011738"/>
    </source>
</evidence>
<evidence type="ECO:0000259" key="16">
    <source>
        <dbReference type="SMART" id="SM00829"/>
    </source>
</evidence>
<keyword evidence="9" id="KW-0443">Lipid metabolism</keyword>
<dbReference type="InterPro" id="IPR020843">
    <property type="entry name" value="ER"/>
</dbReference>
<dbReference type="AlphaFoldDB" id="A0ABC9HF64"/>
<keyword evidence="8" id="KW-0560">Oxidoreductase</keyword>
<dbReference type="PANTHER" id="PTHR43981:SF2">
    <property type="entry name" value="ENOYL-[ACYL-CARRIER-PROTEIN] REDUCTASE, MITOCHONDRIAL"/>
    <property type="match status" value="1"/>
</dbReference>
<accession>A0ABC9HF64</accession>
<dbReference type="InterPro" id="IPR013149">
    <property type="entry name" value="ADH-like_C"/>
</dbReference>
<comment type="subunit">
    <text evidence="3">Homodimer.</text>
</comment>
<dbReference type="SMART" id="SM00829">
    <property type="entry name" value="PKS_ER"/>
    <property type="match status" value="1"/>
</dbReference>
<feature type="domain" description="Enoyl reductase (ER)" evidence="16">
    <location>
        <begin position="35"/>
        <end position="345"/>
    </location>
</feature>
<evidence type="ECO:0000256" key="13">
    <source>
        <dbReference type="ARBA" id="ARBA00041058"/>
    </source>
</evidence>
<name>A0ABC9HF64_9POAL</name>
<dbReference type="Proteomes" id="UP001497457">
    <property type="component" value="Unassembled WGS sequence"/>
</dbReference>
<evidence type="ECO:0000256" key="15">
    <source>
        <dbReference type="ARBA" id="ARBA00048843"/>
    </source>
</evidence>
<dbReference type="Pfam" id="PF08240">
    <property type="entry name" value="ADH_N"/>
    <property type="match status" value="1"/>
</dbReference>
<dbReference type="FunFam" id="3.90.180.10:FF:000010">
    <property type="entry name" value="Enoyl-[acyl-carrier-protein] reductase, mitochondrial"/>
    <property type="match status" value="1"/>
</dbReference>
<evidence type="ECO:0000256" key="4">
    <source>
        <dbReference type="ARBA" id="ARBA00022516"/>
    </source>
</evidence>
<keyword evidence="11" id="KW-0275">Fatty acid biosynthesis</keyword>
<evidence type="ECO:0000256" key="6">
    <source>
        <dbReference type="ARBA" id="ARBA00022857"/>
    </source>
</evidence>
<reference evidence="17" key="1">
    <citation type="submission" date="2024-10" db="EMBL/GenBank/DDBJ databases">
        <authorList>
            <person name="Ryan C."/>
        </authorList>
    </citation>
    <scope>NUCLEOTIDE SEQUENCE [LARGE SCALE GENOMIC DNA]</scope>
</reference>
<dbReference type="InterPro" id="IPR051034">
    <property type="entry name" value="Mito_Enoyl-ACP_Reductase"/>
</dbReference>
<gene>
    <name evidence="17" type="ORF">URODEC1_LOCUS125005</name>
</gene>
<dbReference type="FunFam" id="3.40.50.720:FF:000112">
    <property type="entry name" value="Enoyl-[acyl-carrier-protein] reductase 1, mitochondrial"/>
    <property type="match status" value="1"/>
</dbReference>
<evidence type="ECO:0000256" key="11">
    <source>
        <dbReference type="ARBA" id="ARBA00023160"/>
    </source>
</evidence>
<evidence type="ECO:0000256" key="12">
    <source>
        <dbReference type="ARBA" id="ARBA00038963"/>
    </source>
</evidence>
<evidence type="ECO:0000256" key="7">
    <source>
        <dbReference type="ARBA" id="ARBA00022946"/>
    </source>
</evidence>
<evidence type="ECO:0000256" key="5">
    <source>
        <dbReference type="ARBA" id="ARBA00022832"/>
    </source>
</evidence>
<evidence type="ECO:0000256" key="14">
    <source>
        <dbReference type="ARBA" id="ARBA00042123"/>
    </source>
</evidence>
<dbReference type="InterPro" id="IPR011032">
    <property type="entry name" value="GroES-like_sf"/>
</dbReference>
<evidence type="ECO:0000256" key="8">
    <source>
        <dbReference type="ARBA" id="ARBA00023002"/>
    </source>
</evidence>
<dbReference type="SUPFAM" id="SSF50129">
    <property type="entry name" value="GroES-like"/>
    <property type="match status" value="1"/>
</dbReference>
<protein>
    <recommendedName>
        <fullName evidence="13">Enoyl-[acyl-carrier-protein] reductase, mitochondrial</fullName>
        <ecNumber evidence="12">1.3.1.104</ecNumber>
    </recommendedName>
    <alternativeName>
        <fullName evidence="14">2-enoyl thioester reductase</fullName>
    </alternativeName>
</protein>
<dbReference type="InterPro" id="IPR013154">
    <property type="entry name" value="ADH-like_N"/>
</dbReference>
<dbReference type="Gene3D" id="3.90.180.10">
    <property type="entry name" value="Medium-chain alcohol dehydrogenases, catalytic domain"/>
    <property type="match status" value="1"/>
</dbReference>
<dbReference type="GO" id="GO:0006633">
    <property type="term" value="P:fatty acid biosynthetic process"/>
    <property type="evidence" value="ECO:0007669"/>
    <property type="project" value="UniProtKB-KW"/>
</dbReference>
<keyword evidence="4" id="KW-0444">Lipid biosynthesis</keyword>
<evidence type="ECO:0000256" key="2">
    <source>
        <dbReference type="ARBA" id="ARBA00010371"/>
    </source>
</evidence>
<dbReference type="SUPFAM" id="SSF51735">
    <property type="entry name" value="NAD(P)-binding Rossmann-fold domains"/>
    <property type="match status" value="1"/>
</dbReference>
<dbReference type="GO" id="GO:0141148">
    <property type="term" value="F:enoyl-[acyl-carrier-protein] reductase (NADPH) activity"/>
    <property type="evidence" value="ECO:0007669"/>
    <property type="project" value="UniProtKB-EC"/>
</dbReference>
<comment type="caution">
    <text evidence="17">The sequence shown here is derived from an EMBL/GenBank/DDBJ whole genome shotgun (WGS) entry which is preliminary data.</text>
</comment>
<evidence type="ECO:0000313" key="17">
    <source>
        <dbReference type="EMBL" id="CAM0152141.1"/>
    </source>
</evidence>
<keyword evidence="10" id="KW-0496">Mitochondrion</keyword>
<keyword evidence="5" id="KW-0276">Fatty acid metabolism</keyword>
<dbReference type="Pfam" id="PF00107">
    <property type="entry name" value="ADH_zinc_N"/>
    <property type="match status" value="1"/>
</dbReference>
<comment type="subcellular location">
    <subcellularLocation>
        <location evidence="1">Mitochondrion</location>
    </subcellularLocation>
</comment>
<dbReference type="CDD" id="cd08290">
    <property type="entry name" value="ETR"/>
    <property type="match status" value="1"/>
</dbReference>
<comment type="catalytic activity">
    <reaction evidence="15">
        <text>a 2,3-saturated acyl-[ACP] + NADP(+) = a (2E)-enoyl-[ACP] + NADPH + H(+)</text>
        <dbReference type="Rhea" id="RHEA:22564"/>
        <dbReference type="Rhea" id="RHEA-COMP:9925"/>
        <dbReference type="Rhea" id="RHEA-COMP:9926"/>
        <dbReference type="ChEBI" id="CHEBI:15378"/>
        <dbReference type="ChEBI" id="CHEBI:57783"/>
        <dbReference type="ChEBI" id="CHEBI:58349"/>
        <dbReference type="ChEBI" id="CHEBI:78784"/>
        <dbReference type="ChEBI" id="CHEBI:78785"/>
        <dbReference type="EC" id="1.3.1.104"/>
    </reaction>
</comment>